<dbReference type="Gene3D" id="3.30.1050.10">
    <property type="entry name" value="SCP2 sterol-binding domain"/>
    <property type="match status" value="1"/>
</dbReference>
<dbReference type="InterPro" id="IPR003033">
    <property type="entry name" value="SCP2_sterol-bd_dom"/>
</dbReference>
<dbReference type="RefSeq" id="WP_184965096.1">
    <property type="nucleotide sequence ID" value="NZ_JACHIN010000006.1"/>
</dbReference>
<dbReference type="AlphaFoldDB" id="A0A7W8A4R1"/>
<proteinExistence type="predicted"/>
<dbReference type="SUPFAM" id="SSF55718">
    <property type="entry name" value="SCP-like"/>
    <property type="match status" value="1"/>
</dbReference>
<keyword evidence="3" id="KW-1185">Reference proteome</keyword>
<sequence>MARYLTQEWTQLVLQETRDLPERRGANARLQYVLTGDNDVHYYWTLEHGRVTEVALGTLDKPDYTITMTYDDSVRIERGELTEEAAFAQGTMKFTGSMVRAMTLMPVMDAPEFKAAMARIRAATEL</sequence>
<dbReference type="Proteomes" id="UP000568380">
    <property type="component" value="Unassembled WGS sequence"/>
</dbReference>
<dbReference type="Pfam" id="PF02036">
    <property type="entry name" value="SCP2"/>
    <property type="match status" value="1"/>
</dbReference>
<evidence type="ECO:0000313" key="3">
    <source>
        <dbReference type="Proteomes" id="UP000568380"/>
    </source>
</evidence>
<evidence type="ECO:0000313" key="2">
    <source>
        <dbReference type="EMBL" id="MBB5079469.1"/>
    </source>
</evidence>
<comment type="caution">
    <text evidence="2">The sequence shown here is derived from an EMBL/GenBank/DDBJ whole genome shotgun (WGS) entry which is preliminary data.</text>
</comment>
<dbReference type="InterPro" id="IPR036527">
    <property type="entry name" value="SCP2_sterol-bd_dom_sf"/>
</dbReference>
<accession>A0A7W8A4R1</accession>
<reference evidence="2 3" key="1">
    <citation type="submission" date="2020-08" db="EMBL/GenBank/DDBJ databases">
        <title>Genomic Encyclopedia of Type Strains, Phase IV (KMG-IV): sequencing the most valuable type-strain genomes for metagenomic binning, comparative biology and taxonomic classification.</title>
        <authorList>
            <person name="Goeker M."/>
        </authorList>
    </citation>
    <scope>NUCLEOTIDE SEQUENCE [LARGE SCALE GENOMIC DNA]</scope>
    <source>
        <strain evidence="2 3">DSM 45385</strain>
    </source>
</reference>
<name>A0A7W8A4R1_9ACTN</name>
<gene>
    <name evidence="2" type="ORF">HNR40_004955</name>
</gene>
<feature type="domain" description="SCP2" evidence="1">
    <location>
        <begin position="17"/>
        <end position="109"/>
    </location>
</feature>
<protein>
    <submittedName>
        <fullName evidence="2">Putative sterol carrier protein</fullName>
    </submittedName>
</protein>
<evidence type="ECO:0000259" key="1">
    <source>
        <dbReference type="Pfam" id="PF02036"/>
    </source>
</evidence>
<organism evidence="2 3">
    <name type="scientific">Nonomuraea endophytica</name>
    <dbReference type="NCBI Taxonomy" id="714136"/>
    <lineage>
        <taxon>Bacteria</taxon>
        <taxon>Bacillati</taxon>
        <taxon>Actinomycetota</taxon>
        <taxon>Actinomycetes</taxon>
        <taxon>Streptosporangiales</taxon>
        <taxon>Streptosporangiaceae</taxon>
        <taxon>Nonomuraea</taxon>
    </lineage>
</organism>
<dbReference type="EMBL" id="JACHIN010000006">
    <property type="protein sequence ID" value="MBB5079469.1"/>
    <property type="molecule type" value="Genomic_DNA"/>
</dbReference>